<proteinExistence type="predicted"/>
<accession>A0AAN7Q0U3</accession>
<dbReference type="AlphaFoldDB" id="A0AAN7Q0U3"/>
<sequence length="87" mass="10033">MLDWVDGCATIQSDLHRLEKWAESYHMKFSKDKCKVLHLFLGRNNTRHLGDKWLGSSLVEEDLDGLVDIKLTMRQDGKEGQQHPGLL</sequence>
<keyword evidence="2" id="KW-1185">Reference proteome</keyword>
<protein>
    <recommendedName>
        <fullName evidence="3">Rna-directed dna polymerase from mobile element jockey-like</fullName>
    </recommendedName>
</protein>
<evidence type="ECO:0008006" key="3">
    <source>
        <dbReference type="Google" id="ProtNLM"/>
    </source>
</evidence>
<dbReference type="EMBL" id="JAUNZN010000001">
    <property type="protein sequence ID" value="KAK4830376.1"/>
    <property type="molecule type" value="Genomic_DNA"/>
</dbReference>
<evidence type="ECO:0000313" key="2">
    <source>
        <dbReference type="Proteomes" id="UP001333110"/>
    </source>
</evidence>
<gene>
    <name evidence="1" type="ORF">QYF61_010471</name>
</gene>
<comment type="caution">
    <text evidence="1">The sequence shown here is derived from an EMBL/GenBank/DDBJ whole genome shotgun (WGS) entry which is preliminary data.</text>
</comment>
<organism evidence="1 2">
    <name type="scientific">Mycteria americana</name>
    <name type="common">Wood stork</name>
    <dbReference type="NCBI Taxonomy" id="33587"/>
    <lineage>
        <taxon>Eukaryota</taxon>
        <taxon>Metazoa</taxon>
        <taxon>Chordata</taxon>
        <taxon>Craniata</taxon>
        <taxon>Vertebrata</taxon>
        <taxon>Euteleostomi</taxon>
        <taxon>Archelosauria</taxon>
        <taxon>Archosauria</taxon>
        <taxon>Dinosauria</taxon>
        <taxon>Saurischia</taxon>
        <taxon>Theropoda</taxon>
        <taxon>Coelurosauria</taxon>
        <taxon>Aves</taxon>
        <taxon>Neognathae</taxon>
        <taxon>Neoaves</taxon>
        <taxon>Aequornithes</taxon>
        <taxon>Ciconiiformes</taxon>
        <taxon>Ciconiidae</taxon>
        <taxon>Mycteria</taxon>
    </lineage>
</organism>
<name>A0AAN7Q0U3_MYCAM</name>
<evidence type="ECO:0000313" key="1">
    <source>
        <dbReference type="EMBL" id="KAK4830376.1"/>
    </source>
</evidence>
<reference evidence="1 2" key="1">
    <citation type="journal article" date="2023" name="J. Hered.">
        <title>Chromosome-level genome of the wood stork (Mycteria americana) provides insight into avian chromosome evolution.</title>
        <authorList>
            <person name="Flamio R. Jr."/>
            <person name="Ramstad K.M."/>
        </authorList>
    </citation>
    <scope>NUCLEOTIDE SEQUENCE [LARGE SCALE GENOMIC DNA]</scope>
    <source>
        <strain evidence="1">JAX WOST 10</strain>
    </source>
</reference>
<dbReference type="Proteomes" id="UP001333110">
    <property type="component" value="Unassembled WGS sequence"/>
</dbReference>